<name>A0A1I9G4N8_BRUMA</name>
<evidence type="ECO:0000313" key="1">
    <source>
        <dbReference type="EMBL" id="CDQ00453.1"/>
    </source>
</evidence>
<protein>
    <submittedName>
        <fullName evidence="1">Bm10920</fullName>
    </submittedName>
</protein>
<organism evidence="1">
    <name type="scientific">Brugia malayi</name>
    <name type="common">Filarial nematode worm</name>
    <dbReference type="NCBI Taxonomy" id="6279"/>
    <lineage>
        <taxon>Eukaryota</taxon>
        <taxon>Metazoa</taxon>
        <taxon>Ecdysozoa</taxon>
        <taxon>Nematoda</taxon>
        <taxon>Chromadorea</taxon>
        <taxon>Rhabditida</taxon>
        <taxon>Spirurina</taxon>
        <taxon>Spiruromorpha</taxon>
        <taxon>Filarioidea</taxon>
        <taxon>Onchocercidae</taxon>
        <taxon>Brugia</taxon>
    </lineage>
</organism>
<gene>
    <name evidence="1" type="primary">Bm10920</name>
    <name evidence="1" type="ORF">BM_Bm10920</name>
</gene>
<accession>A0A1I9G4N8</accession>
<dbReference type="AlphaFoldDB" id="A0A1I9G4N8"/>
<reference evidence="1" key="2">
    <citation type="submission" date="2012-12" db="EMBL/GenBank/DDBJ databases">
        <authorList>
            <consortium name="WormBase Consortium"/>
            <person name="Ghedin E."/>
            <person name="Paulini M."/>
        </authorList>
    </citation>
    <scope>NUCLEOTIDE SEQUENCE</scope>
    <source>
        <strain evidence="1">FR3</strain>
    </source>
</reference>
<proteinExistence type="predicted"/>
<sequence length="60" mass="6667">MSGRAWAIIDWGPTTYVVRTRVRDSTIDPTARAVGCGVNYTRTHTHRAQMRSCDVCARAA</sequence>
<reference evidence="1" key="1">
    <citation type="journal article" date="2007" name="Science">
        <title>Draft genome of the filarial nematode parasite Brugia malayi.</title>
        <authorList>
            <person name="Ghedin E."/>
            <person name="Wang S."/>
            <person name="Spiro D."/>
            <person name="Caler E."/>
            <person name="Zhao Q."/>
            <person name="Crabtree J."/>
            <person name="Allen J.E."/>
            <person name="Delcher A.L."/>
            <person name="Guiliano D.B."/>
            <person name="Miranda-Saavedra D."/>
            <person name="Angiuoli S.V."/>
            <person name="Creasy T."/>
            <person name="Amedeo P."/>
            <person name="Haas B."/>
            <person name="El-Sayed N.M."/>
            <person name="Wortman J.R."/>
            <person name="Feldblyum T."/>
            <person name="Tallon L."/>
            <person name="Schatz M."/>
            <person name="Shumway M."/>
            <person name="Koo H."/>
            <person name="Salzberg S.L."/>
            <person name="Schobel S."/>
            <person name="Pertea M."/>
            <person name="Pop M."/>
            <person name="White O."/>
            <person name="Barton G.J."/>
            <person name="Carlow C.K."/>
            <person name="Crawford M.J."/>
            <person name="Daub J."/>
            <person name="Dimmic M.W."/>
            <person name="Estes C.F."/>
            <person name="Foster J.M."/>
            <person name="Ganatra M."/>
            <person name="Gregory W.F."/>
            <person name="Johnson N.M."/>
            <person name="Jin J."/>
            <person name="Komuniecki R."/>
            <person name="Korf I."/>
            <person name="Kumar S."/>
            <person name="Laney S."/>
            <person name="Li B.W."/>
            <person name="Li W."/>
            <person name="Lindblom T.H."/>
            <person name="Lustigman S."/>
            <person name="Ma D."/>
            <person name="Maina C.V."/>
            <person name="Martin D.M."/>
            <person name="McCarter J.P."/>
            <person name="McReynolds L."/>
            <person name="Mitreva M."/>
            <person name="Nutman T.B."/>
            <person name="Parkinson J."/>
            <person name="Peregrin-Alvarez J.M."/>
            <person name="Poole C."/>
            <person name="Ren Q."/>
            <person name="Saunders L."/>
            <person name="Sluder A.E."/>
            <person name="Smith K."/>
            <person name="Stanke M."/>
            <person name="Unnasch T.R."/>
            <person name="Ware J."/>
            <person name="Wei A.D."/>
            <person name="Weil G."/>
            <person name="Williams D.J."/>
            <person name="Zhang Y."/>
            <person name="Williams S.A."/>
            <person name="Fraser-Liggett C."/>
            <person name="Slatko B."/>
            <person name="Blaxter M.L."/>
            <person name="Scott A.L."/>
        </authorList>
    </citation>
    <scope>NUCLEOTIDE SEQUENCE</scope>
    <source>
        <strain evidence="1">FR3</strain>
    </source>
</reference>
<dbReference type="EMBL" id="LN857014">
    <property type="protein sequence ID" value="CDQ00453.1"/>
    <property type="molecule type" value="Genomic_DNA"/>
</dbReference>